<dbReference type="EMBL" id="HF571521">
    <property type="protein sequence ID" value="CCQ34929.1"/>
    <property type="molecule type" value="Genomic_DNA"/>
</dbReference>
<reference evidence="1 4" key="3">
    <citation type="journal article" date="2014" name="Environ. Microbiol.">
        <title>Halorhabdus tiamatea: proteogenomics and glycosidase activity measurements identify the first cultivated euryarchaeon from a deep-sea anoxic brine lake as potential polysaccharide degrader.</title>
        <authorList>
            <person name="Werner J."/>
            <person name="Ferrer M."/>
            <person name="Michel G."/>
            <person name="Mann A.J."/>
            <person name="Huang S."/>
            <person name="Juarez S."/>
            <person name="Ciordia S."/>
            <person name="Albar J.P."/>
            <person name="Alcaide M."/>
            <person name="La Cono V."/>
            <person name="Yakimov M.M."/>
            <person name="Antunes A."/>
            <person name="Taborda M."/>
            <person name="Da Costa M.S."/>
            <person name="Amann R.I."/>
            <person name="Gloeckner F.O."/>
            <person name="Golyshina O.V."/>
            <person name="Golyshin P.N."/>
            <person name="Teeling H."/>
        </authorList>
    </citation>
    <scope>NUCLEOTIDE SEQUENCE [LARGE SCALE GENOMIC DNA]</scope>
    <source>
        <strain evidence="4">SARL4B</strain>
        <strain evidence="1">Type strain: SARL4B</strain>
        <plasmid evidence="1">pHTIA</plasmid>
    </source>
</reference>
<dbReference type="Proteomes" id="UP000015381">
    <property type="component" value="Plasmid pHTIA"/>
</dbReference>
<dbReference type="Proteomes" id="UP000003861">
    <property type="component" value="Unassembled WGS sequence"/>
</dbReference>
<reference evidence="2 3" key="2">
    <citation type="journal article" date="2013" name="PLoS ONE">
        <title>INDIGO - INtegrated Data Warehouse of MIcrobial GenOmes with Examples from the Red Sea Extremophiles.</title>
        <authorList>
            <person name="Alam I."/>
            <person name="Antunes A."/>
            <person name="Kamau A.A."/>
            <person name="Ba Alawi W."/>
            <person name="Kalkatawi M."/>
            <person name="Stingl U."/>
            <person name="Bajic V.B."/>
        </authorList>
    </citation>
    <scope>NUCLEOTIDE SEQUENCE [LARGE SCALE GENOMIC DNA]</scope>
    <source>
        <strain evidence="2 3">SARL4B</strain>
    </source>
</reference>
<evidence type="ECO:0000313" key="3">
    <source>
        <dbReference type="Proteomes" id="UP000003861"/>
    </source>
</evidence>
<accession>F7PPF6</accession>
<keyword evidence="4" id="KW-1185">Reference proteome</keyword>
<gene>
    <name evidence="2" type="ORF">HLRTI_003463</name>
    <name evidence="1" type="ORF">HTIA_p2827</name>
</gene>
<proteinExistence type="predicted"/>
<dbReference type="KEGG" id="hti:HTIA_p2827"/>
<reference evidence="2 3" key="1">
    <citation type="journal article" date="2011" name="J. Bacteriol.">
        <title>Genome sequence of Halorhabdus tiamatea, the first archaeon isolated from a deep-sea anoxic brine lake.</title>
        <authorList>
            <person name="Antunes A."/>
            <person name="Alam I."/>
            <person name="Bajic V.B."/>
            <person name="Stingl U."/>
        </authorList>
    </citation>
    <scope>NUCLEOTIDE SEQUENCE [LARGE SCALE GENOMIC DNA]</scope>
    <source>
        <strain evidence="2 3">SARL4B</strain>
    </source>
</reference>
<evidence type="ECO:0000313" key="1">
    <source>
        <dbReference type="EMBL" id="CCQ34929.1"/>
    </source>
</evidence>
<dbReference type="eggNOG" id="arCOG06398">
    <property type="taxonomic scope" value="Archaea"/>
</dbReference>
<geneLocation type="plasmid" evidence="1 4">
    <name>pHTIA</name>
</geneLocation>
<dbReference type="EMBL" id="AFNT02000069">
    <property type="protein sequence ID" value="ERJ04585.1"/>
    <property type="molecule type" value="Genomic_DNA"/>
</dbReference>
<evidence type="ECO:0000313" key="2">
    <source>
        <dbReference type="EMBL" id="ERJ04585.1"/>
    </source>
</evidence>
<evidence type="ECO:0000313" key="4">
    <source>
        <dbReference type="Proteomes" id="UP000015381"/>
    </source>
</evidence>
<dbReference type="HOGENOM" id="CLU_2712720_0_0_2"/>
<keyword evidence="1" id="KW-0614">Plasmid</keyword>
<organism evidence="2 3">
    <name type="scientific">Halorhabdus tiamatea SARL4B</name>
    <dbReference type="NCBI Taxonomy" id="1033806"/>
    <lineage>
        <taxon>Archaea</taxon>
        <taxon>Methanobacteriati</taxon>
        <taxon>Methanobacteriota</taxon>
        <taxon>Stenosarchaea group</taxon>
        <taxon>Halobacteria</taxon>
        <taxon>Halobacteriales</taxon>
        <taxon>Haloarculaceae</taxon>
        <taxon>Halorhabdus</taxon>
    </lineage>
</organism>
<name>F7PPF6_9EURY</name>
<sequence>MGRFVGISKIEDFRRLVETALPFRDDNSHEDTTGHELHVAPDSDPEIITFPGMVELWERFWSEIPKTEFDVE</sequence>
<protein>
    <submittedName>
        <fullName evidence="2">Uncharacterized protein</fullName>
    </submittedName>
</protein>
<dbReference type="PATRIC" id="fig|1033806.12.peg.2815"/>
<dbReference type="AlphaFoldDB" id="F7PPF6"/>